<accession>A0A225VGZ8</accession>
<organism evidence="1 2">
    <name type="scientific">Phytophthora megakarya</name>
    <dbReference type="NCBI Taxonomy" id="4795"/>
    <lineage>
        <taxon>Eukaryota</taxon>
        <taxon>Sar</taxon>
        <taxon>Stramenopiles</taxon>
        <taxon>Oomycota</taxon>
        <taxon>Peronosporomycetes</taxon>
        <taxon>Peronosporales</taxon>
        <taxon>Peronosporaceae</taxon>
        <taxon>Phytophthora</taxon>
    </lineage>
</organism>
<comment type="caution">
    <text evidence="1">The sequence shown here is derived from an EMBL/GenBank/DDBJ whole genome shotgun (WGS) entry which is preliminary data.</text>
</comment>
<sequence length="185" mass="21802">MEVFSHYERDFHMHMDASDHDLCAVFRAIKQYLQMQFTEDELPLIQHFNETGSNEFCEHCSLLSYKSRMVHQGYRSQQDREIQDKQHFDSSVEHPTAVTVLPNDYCDYWAYVKFNVDFIRQPLTWAESIMIWLAPAAECGNPFLGRLPSRICGLGGPVHRYRLPRTISHFFGGTSARWFFARDKR</sequence>
<proteinExistence type="predicted"/>
<keyword evidence="2" id="KW-1185">Reference proteome</keyword>
<dbReference type="AlphaFoldDB" id="A0A225VGZ8"/>
<reference evidence="2" key="1">
    <citation type="submission" date="2017-03" db="EMBL/GenBank/DDBJ databases">
        <title>Phytopthora megakarya and P. palmivora, two closely related causual agents of cacao black pod achieved similar genome size and gene model numbers by different mechanisms.</title>
        <authorList>
            <person name="Ali S."/>
            <person name="Shao J."/>
            <person name="Larry D.J."/>
            <person name="Kronmiller B."/>
            <person name="Shen D."/>
            <person name="Strem M.D."/>
            <person name="Melnick R.L."/>
            <person name="Guiltinan M.J."/>
            <person name="Tyler B.M."/>
            <person name="Meinhardt L.W."/>
            <person name="Bailey B.A."/>
        </authorList>
    </citation>
    <scope>NUCLEOTIDE SEQUENCE [LARGE SCALE GENOMIC DNA]</scope>
    <source>
        <strain evidence="2">zdho120</strain>
    </source>
</reference>
<gene>
    <name evidence="1" type="ORF">PHMEG_00024111</name>
</gene>
<protein>
    <submittedName>
        <fullName evidence="1">Cleavage induced protein</fullName>
    </submittedName>
</protein>
<dbReference type="Proteomes" id="UP000198211">
    <property type="component" value="Unassembled WGS sequence"/>
</dbReference>
<evidence type="ECO:0000313" key="2">
    <source>
        <dbReference type="Proteomes" id="UP000198211"/>
    </source>
</evidence>
<evidence type="ECO:0000313" key="1">
    <source>
        <dbReference type="EMBL" id="OWZ04057.1"/>
    </source>
</evidence>
<name>A0A225VGZ8_9STRA</name>
<dbReference type="OrthoDB" id="125279at2759"/>
<dbReference type="EMBL" id="NBNE01005170">
    <property type="protein sequence ID" value="OWZ04057.1"/>
    <property type="molecule type" value="Genomic_DNA"/>
</dbReference>